<feature type="transmembrane region" description="Helical" evidence="9">
    <location>
        <begin position="285"/>
        <end position="307"/>
    </location>
</feature>
<dbReference type="EMBL" id="WOCE01000007">
    <property type="protein sequence ID" value="KAE9611145.1"/>
    <property type="molecule type" value="Genomic_DNA"/>
</dbReference>
<evidence type="ECO:0000256" key="5">
    <source>
        <dbReference type="ARBA" id="ARBA00022989"/>
    </source>
</evidence>
<dbReference type="Proteomes" id="UP000447434">
    <property type="component" value="Chromosome 7"/>
</dbReference>
<evidence type="ECO:0000256" key="2">
    <source>
        <dbReference type="ARBA" id="ARBA00006574"/>
    </source>
</evidence>
<name>A0A6A4QAA9_LUPAL</name>
<evidence type="ECO:0000256" key="3">
    <source>
        <dbReference type="ARBA" id="ARBA00022692"/>
    </source>
</evidence>
<evidence type="ECO:0000256" key="9">
    <source>
        <dbReference type="SAM" id="Phobius"/>
    </source>
</evidence>
<evidence type="ECO:0000313" key="10">
    <source>
        <dbReference type="EMBL" id="KAE9611145.1"/>
    </source>
</evidence>
<evidence type="ECO:0000256" key="8">
    <source>
        <dbReference type="RuleBase" id="RU280816"/>
    </source>
</evidence>
<keyword evidence="4 8" id="KW-0611">Plant defense</keyword>
<feature type="transmembrane region" description="Helical" evidence="9">
    <location>
        <begin position="412"/>
        <end position="433"/>
    </location>
</feature>
<evidence type="ECO:0000256" key="4">
    <source>
        <dbReference type="ARBA" id="ARBA00022821"/>
    </source>
</evidence>
<keyword evidence="6 8" id="KW-0472">Membrane</keyword>
<dbReference type="Pfam" id="PF03094">
    <property type="entry name" value="Mlo"/>
    <property type="match status" value="1"/>
</dbReference>
<keyword evidence="11" id="KW-1185">Reference proteome</keyword>
<protein>
    <recommendedName>
        <fullName evidence="8">MLO-like protein</fullName>
    </recommendedName>
</protein>
<evidence type="ECO:0000256" key="1">
    <source>
        <dbReference type="ARBA" id="ARBA00004141"/>
    </source>
</evidence>
<dbReference type="InterPro" id="IPR004326">
    <property type="entry name" value="Mlo"/>
</dbReference>
<dbReference type="PANTHER" id="PTHR31942">
    <property type="entry name" value="MLO-LIKE PROTEIN 1"/>
    <property type="match status" value="1"/>
</dbReference>
<reference evidence="11" key="1">
    <citation type="journal article" date="2020" name="Nat. Commun.">
        <title>Genome sequence of the cluster root forming white lupin.</title>
        <authorList>
            <person name="Hufnagel B."/>
            <person name="Marques A."/>
            <person name="Soriano A."/>
            <person name="Marques L."/>
            <person name="Divol F."/>
            <person name="Doumas P."/>
            <person name="Sallet E."/>
            <person name="Mancinotti D."/>
            <person name="Carrere S."/>
            <person name="Marande W."/>
            <person name="Arribat S."/>
            <person name="Keller J."/>
            <person name="Huneau C."/>
            <person name="Blein T."/>
            <person name="Aime D."/>
            <person name="Laguerre M."/>
            <person name="Taylor J."/>
            <person name="Schubert V."/>
            <person name="Nelson M."/>
            <person name="Geu-Flores F."/>
            <person name="Crespi M."/>
            <person name="Gallardo-Guerrero K."/>
            <person name="Delaux P.-M."/>
            <person name="Salse J."/>
            <person name="Berges H."/>
            <person name="Guyot R."/>
            <person name="Gouzy J."/>
            <person name="Peret B."/>
        </authorList>
    </citation>
    <scope>NUCLEOTIDE SEQUENCE [LARGE SCALE GENOMIC DNA]</scope>
    <source>
        <strain evidence="11">cv. Amiga</strain>
    </source>
</reference>
<dbReference type="GO" id="GO:0016020">
    <property type="term" value="C:membrane"/>
    <property type="evidence" value="ECO:0007669"/>
    <property type="project" value="UniProtKB-SubCell"/>
</dbReference>
<dbReference type="AlphaFoldDB" id="A0A6A4QAA9"/>
<comment type="similarity">
    <text evidence="2 8">Belongs to the MLO family.</text>
</comment>
<keyword evidence="8" id="KW-0112">Calmodulin-binding</keyword>
<proteinExistence type="inferred from homology"/>
<dbReference type="PANTHER" id="PTHR31942:SF121">
    <property type="entry name" value="MLO-LIKE PROTEIN"/>
    <property type="match status" value="1"/>
</dbReference>
<keyword evidence="5 8" id="KW-1133">Transmembrane helix</keyword>
<comment type="function">
    <text evidence="8">May be involved in modulation of pathogen defense and leaf cell death.</text>
</comment>
<feature type="transmembrane region" description="Helical" evidence="9">
    <location>
        <begin position="368"/>
        <end position="392"/>
    </location>
</feature>
<gene>
    <name evidence="8" type="primary">MLO</name>
    <name evidence="10" type="ORF">Lalb_Chr07g0194571</name>
</gene>
<sequence length="511" mass="57963">MGGGGGEEQGSSLQFTPTWVVALVCTVIVAVSLAVERLLHYGGMFLKKNNQKPLYEALQKIKEELMLLGFISLLMTVSQNSISKICVSRSWTEHMLPCSIEDLGKEESKSPISHFQTFFSFSGNARRLLSEGQPAPEIKSGYCSSKNMVPLLSIEALHQLHIFIFVLAIVHVTFCVLTIVFGGLKIHEWKNWEDSIAKENYNTQLVMNPKVTHVQQHAFIKDHFTGFGKDSSLLGWVKAFFKQFYGSVTKLDYVTLRLGFIMTHCRGNQKFDFHKYMIRALEDDFKIVVGISWYLWIFVVLFLLLNINGWHTYFWISFVPFILLLSVGTKLEHIITQLAHDVAEKHAAIEGELVVQPSDDHFWFHRPYIVLFLIHFILFQNAFEIAFFFWIWVTYGFDSCIMGQVGYIFPRLIIGVFIQVLCSYSTLPLYAIVTQMGTHFKKGIFDEQVHARLVGWAQNAKKKGLKGDSQHGQGSSHNNGASGVQLGSIFKKASAPEDSAIVPTNEESRLI</sequence>
<feature type="transmembrane region" description="Helical" evidence="9">
    <location>
        <begin position="313"/>
        <end position="331"/>
    </location>
</feature>
<keyword evidence="3 8" id="KW-0812">Transmembrane</keyword>
<evidence type="ECO:0000256" key="6">
    <source>
        <dbReference type="ARBA" id="ARBA00023136"/>
    </source>
</evidence>
<evidence type="ECO:0000313" key="11">
    <source>
        <dbReference type="Proteomes" id="UP000447434"/>
    </source>
</evidence>
<dbReference type="OrthoDB" id="1388414at2759"/>
<evidence type="ECO:0000256" key="7">
    <source>
        <dbReference type="ARBA" id="ARBA00023265"/>
    </source>
</evidence>
<accession>A0A6A4QAA9</accession>
<dbReference type="GO" id="GO:0006952">
    <property type="term" value="P:defense response"/>
    <property type="evidence" value="ECO:0007669"/>
    <property type="project" value="UniProtKB-KW"/>
</dbReference>
<comment type="caution">
    <text evidence="10">The sequence shown here is derived from an EMBL/GenBank/DDBJ whole genome shotgun (WGS) entry which is preliminary data.</text>
</comment>
<feature type="transmembrane region" description="Helical" evidence="9">
    <location>
        <begin position="19"/>
        <end position="39"/>
    </location>
</feature>
<dbReference type="GO" id="GO:0005516">
    <property type="term" value="F:calmodulin binding"/>
    <property type="evidence" value="ECO:0007669"/>
    <property type="project" value="UniProtKB-KW"/>
</dbReference>
<feature type="transmembrane region" description="Helical" evidence="9">
    <location>
        <begin position="160"/>
        <end position="184"/>
    </location>
</feature>
<organism evidence="10 11">
    <name type="scientific">Lupinus albus</name>
    <name type="common">White lupine</name>
    <name type="synonym">Lupinus termis</name>
    <dbReference type="NCBI Taxonomy" id="3870"/>
    <lineage>
        <taxon>Eukaryota</taxon>
        <taxon>Viridiplantae</taxon>
        <taxon>Streptophyta</taxon>
        <taxon>Embryophyta</taxon>
        <taxon>Tracheophyta</taxon>
        <taxon>Spermatophyta</taxon>
        <taxon>Magnoliopsida</taxon>
        <taxon>eudicotyledons</taxon>
        <taxon>Gunneridae</taxon>
        <taxon>Pentapetalae</taxon>
        <taxon>rosids</taxon>
        <taxon>fabids</taxon>
        <taxon>Fabales</taxon>
        <taxon>Fabaceae</taxon>
        <taxon>Papilionoideae</taxon>
        <taxon>50 kb inversion clade</taxon>
        <taxon>genistoids sensu lato</taxon>
        <taxon>core genistoids</taxon>
        <taxon>Genisteae</taxon>
        <taxon>Lupinus</taxon>
    </lineage>
</organism>
<comment type="domain">
    <text evidence="8">The C-terminus contains a calmodulin-binding domain, which binds calmodulin in a calcium-dependent fashion.</text>
</comment>
<keyword evidence="7 8" id="KW-0568">Pathogenesis-related protein</keyword>
<comment type="subcellular location">
    <subcellularLocation>
        <location evidence="1 8">Membrane</location>
        <topology evidence="1 8">Multi-pass membrane protein</topology>
    </subcellularLocation>
</comment>